<reference evidence="2" key="1">
    <citation type="submission" date="2020-12" db="EMBL/GenBank/DDBJ databases">
        <title>Antrihabitans popcorni sp. nov. and Antrihabitans auranticaus sp. nov., isolated from a larva cave.</title>
        <authorList>
            <person name="Lee S.D."/>
            <person name="Kim I.S."/>
        </authorList>
    </citation>
    <scope>NUCLEOTIDE SEQUENCE</scope>
    <source>
        <strain evidence="2">YC3-6</strain>
    </source>
</reference>
<dbReference type="PANTHER" id="PTHR30619">
    <property type="entry name" value="DNA INTERNALIZATION/COMPETENCE PROTEIN COMEC/REC2"/>
    <property type="match status" value="1"/>
</dbReference>
<dbReference type="InterPro" id="IPR052159">
    <property type="entry name" value="Competence_DNA_uptake"/>
</dbReference>
<organism evidence="2 3">
    <name type="scientific">Antrihabitans stalagmiti</name>
    <dbReference type="NCBI Taxonomy" id="2799499"/>
    <lineage>
        <taxon>Bacteria</taxon>
        <taxon>Bacillati</taxon>
        <taxon>Actinomycetota</taxon>
        <taxon>Actinomycetes</taxon>
        <taxon>Mycobacteriales</taxon>
        <taxon>Nocardiaceae</taxon>
        <taxon>Antrihabitans</taxon>
    </lineage>
</organism>
<sequence>MTPAIRLEVLPARQGDCLLVECPSHDGGRTWRMLVDGGPVDTWPRLEARLNRFPTDDNRIDVAVVTHIDADHIGGFLPFANSKFAHEQVGDYWFNGRVHLPGSGVTRSVAQGESLTADLRGDTNNVVLPWNRAFCGLPIDTGEEAGFVEVQTANGPRITVLSPTTKRLAILGAKWREAVDAATRGPTRAAEPDVLQPLSDLEAIASSKSVGDSSAPNGSSIALLIEHRGASVVLAGDGFGTVIGAALLGVAQSRGLDELAVDAFKLPHHGSKGNVIAPMLAVAPARHYLVSTNGDIFHHPDDVAIARTVVSARQGATLWFNYRTPRTARWTDPKLTAQFGYAARYPDEPAKGIILELPARQ</sequence>
<name>A0A934U5C6_9NOCA</name>
<proteinExistence type="predicted"/>
<feature type="domain" description="Metallo-beta-lactamase" evidence="1">
    <location>
        <begin position="12"/>
        <end position="86"/>
    </location>
</feature>
<protein>
    <submittedName>
        <fullName evidence="2">MBL fold metallo-hydrolase</fullName>
    </submittedName>
</protein>
<dbReference type="EMBL" id="JAEMNV010000007">
    <property type="protein sequence ID" value="MBJ8341222.1"/>
    <property type="molecule type" value="Genomic_DNA"/>
</dbReference>
<dbReference type="InterPro" id="IPR036866">
    <property type="entry name" value="RibonucZ/Hydroxyglut_hydro"/>
</dbReference>
<keyword evidence="3" id="KW-1185">Reference proteome</keyword>
<dbReference type="Pfam" id="PF00753">
    <property type="entry name" value="Lactamase_B"/>
    <property type="match status" value="1"/>
</dbReference>
<gene>
    <name evidence="2" type="ORF">JGU71_20255</name>
</gene>
<accession>A0A934U5C6</accession>
<evidence type="ECO:0000313" key="3">
    <source>
        <dbReference type="Proteomes" id="UP000655868"/>
    </source>
</evidence>
<evidence type="ECO:0000313" key="2">
    <source>
        <dbReference type="EMBL" id="MBJ8341222.1"/>
    </source>
</evidence>
<dbReference type="Proteomes" id="UP000655868">
    <property type="component" value="Unassembled WGS sequence"/>
</dbReference>
<dbReference type="AlphaFoldDB" id="A0A934U5C6"/>
<dbReference type="Gene3D" id="3.60.15.10">
    <property type="entry name" value="Ribonuclease Z/Hydroxyacylglutathione hydrolase-like"/>
    <property type="match status" value="1"/>
</dbReference>
<dbReference type="SUPFAM" id="SSF56281">
    <property type="entry name" value="Metallo-hydrolase/oxidoreductase"/>
    <property type="match status" value="1"/>
</dbReference>
<comment type="caution">
    <text evidence="2">The sequence shown here is derived from an EMBL/GenBank/DDBJ whole genome shotgun (WGS) entry which is preliminary data.</text>
</comment>
<dbReference type="RefSeq" id="WP_199706115.1">
    <property type="nucleotide sequence ID" value="NZ_JAEMNV010000007.1"/>
</dbReference>
<evidence type="ECO:0000259" key="1">
    <source>
        <dbReference type="Pfam" id="PF00753"/>
    </source>
</evidence>
<dbReference type="InterPro" id="IPR001279">
    <property type="entry name" value="Metallo-B-lactamas"/>
</dbReference>
<dbReference type="PANTHER" id="PTHR30619:SF1">
    <property type="entry name" value="RECOMBINATION PROTEIN 2"/>
    <property type="match status" value="1"/>
</dbReference>